<dbReference type="GO" id="GO:0005506">
    <property type="term" value="F:iron ion binding"/>
    <property type="evidence" value="ECO:0007669"/>
    <property type="project" value="InterPro"/>
</dbReference>
<keyword evidence="7" id="KW-0479">Metal-binding</keyword>
<dbReference type="PANTHER" id="PTHR46206">
    <property type="entry name" value="CYTOCHROME P450"/>
    <property type="match status" value="1"/>
</dbReference>
<comment type="pathway">
    <text evidence="3">Secondary metabolite biosynthesis.</text>
</comment>
<protein>
    <recommendedName>
        <fullName evidence="15">Cytochrome P450</fullName>
    </recommendedName>
</protein>
<name>A0AAJ0FTM6_9HYPO</name>
<dbReference type="Pfam" id="PF00067">
    <property type="entry name" value="p450"/>
    <property type="match status" value="1"/>
</dbReference>
<accession>A0AAJ0FTM6</accession>
<comment type="caution">
    <text evidence="13">The sequence shown here is derived from an EMBL/GenBank/DDBJ whole genome shotgun (WGS) entry which is preliminary data.</text>
</comment>
<evidence type="ECO:0000256" key="9">
    <source>
        <dbReference type="ARBA" id="ARBA00023002"/>
    </source>
</evidence>
<evidence type="ECO:0000256" key="7">
    <source>
        <dbReference type="ARBA" id="ARBA00022723"/>
    </source>
</evidence>
<comment type="similarity">
    <text evidence="4">Belongs to the cytochrome P450 family.</text>
</comment>
<evidence type="ECO:0000256" key="6">
    <source>
        <dbReference type="ARBA" id="ARBA00022692"/>
    </source>
</evidence>
<dbReference type="Gene3D" id="1.10.630.10">
    <property type="entry name" value="Cytochrome P450"/>
    <property type="match status" value="1"/>
</dbReference>
<keyword evidence="6" id="KW-0812">Transmembrane</keyword>
<evidence type="ECO:0000256" key="11">
    <source>
        <dbReference type="ARBA" id="ARBA00023033"/>
    </source>
</evidence>
<dbReference type="AlphaFoldDB" id="A0AAJ0FTM6"/>
<dbReference type="GO" id="GO:0004497">
    <property type="term" value="F:monooxygenase activity"/>
    <property type="evidence" value="ECO:0007669"/>
    <property type="project" value="UniProtKB-KW"/>
</dbReference>
<evidence type="ECO:0000256" key="1">
    <source>
        <dbReference type="ARBA" id="ARBA00001971"/>
    </source>
</evidence>
<keyword evidence="12" id="KW-0472">Membrane</keyword>
<dbReference type="GO" id="GO:0016020">
    <property type="term" value="C:membrane"/>
    <property type="evidence" value="ECO:0007669"/>
    <property type="project" value="UniProtKB-SubCell"/>
</dbReference>
<gene>
    <name evidence="13" type="ORF">QQS21_011081</name>
</gene>
<dbReference type="PANTHER" id="PTHR46206:SF5">
    <property type="entry name" value="P450, PUTATIVE (EUROFUNG)-RELATED"/>
    <property type="match status" value="1"/>
</dbReference>
<evidence type="ECO:0000256" key="3">
    <source>
        <dbReference type="ARBA" id="ARBA00005179"/>
    </source>
</evidence>
<evidence type="ECO:0000256" key="8">
    <source>
        <dbReference type="ARBA" id="ARBA00022989"/>
    </source>
</evidence>
<dbReference type="InterPro" id="IPR036396">
    <property type="entry name" value="Cyt_P450_sf"/>
</dbReference>
<keyword evidence="8" id="KW-1133">Transmembrane helix</keyword>
<keyword evidence="9" id="KW-0560">Oxidoreductase</keyword>
<dbReference type="EMBL" id="JASWJB010000352">
    <property type="protein sequence ID" value="KAK2591239.1"/>
    <property type="molecule type" value="Genomic_DNA"/>
</dbReference>
<evidence type="ECO:0000256" key="12">
    <source>
        <dbReference type="ARBA" id="ARBA00023136"/>
    </source>
</evidence>
<sequence>MAFIEETIIIAEVVRLLPNAISGAIGEFLAKKLNSGKKVYDAMEPIVEKRFNDRELRKRGYNVPVQKDCIQWIMDTSPKSPPWTVKRVIHELLAVWFGSVHITSTTACFALFDLCLHPEYVEPLRHEIETTTWETFDASGGRIFPLMDSFIKESARLTPVESVSTRRKAKKPFQLVDGTKVEAGQWICTAARGMNLDPTNYAKVLEFHGFRL</sequence>
<evidence type="ECO:0000256" key="5">
    <source>
        <dbReference type="ARBA" id="ARBA00022617"/>
    </source>
</evidence>
<proteinExistence type="inferred from homology"/>
<evidence type="ECO:0000256" key="10">
    <source>
        <dbReference type="ARBA" id="ARBA00023004"/>
    </source>
</evidence>
<organism evidence="13 14">
    <name type="scientific">Conoideocrella luteorostrata</name>
    <dbReference type="NCBI Taxonomy" id="1105319"/>
    <lineage>
        <taxon>Eukaryota</taxon>
        <taxon>Fungi</taxon>
        <taxon>Dikarya</taxon>
        <taxon>Ascomycota</taxon>
        <taxon>Pezizomycotina</taxon>
        <taxon>Sordariomycetes</taxon>
        <taxon>Hypocreomycetidae</taxon>
        <taxon>Hypocreales</taxon>
        <taxon>Clavicipitaceae</taxon>
        <taxon>Conoideocrella</taxon>
    </lineage>
</organism>
<reference evidence="13" key="1">
    <citation type="submission" date="2023-06" db="EMBL/GenBank/DDBJ databases">
        <title>Conoideocrella luteorostrata (Hypocreales: Clavicipitaceae), a potential biocontrol fungus for elongate hemlock scale in United States Christmas tree production areas.</title>
        <authorList>
            <person name="Barrett H."/>
            <person name="Lovett B."/>
            <person name="Macias A.M."/>
            <person name="Stajich J.E."/>
            <person name="Kasson M.T."/>
        </authorList>
    </citation>
    <scope>NUCLEOTIDE SEQUENCE</scope>
    <source>
        <strain evidence="13">ARSEF 14590</strain>
    </source>
</reference>
<dbReference type="Proteomes" id="UP001251528">
    <property type="component" value="Unassembled WGS sequence"/>
</dbReference>
<keyword evidence="10" id="KW-0408">Iron</keyword>
<evidence type="ECO:0000256" key="4">
    <source>
        <dbReference type="ARBA" id="ARBA00010617"/>
    </source>
</evidence>
<evidence type="ECO:0000256" key="2">
    <source>
        <dbReference type="ARBA" id="ARBA00004370"/>
    </source>
</evidence>
<keyword evidence="14" id="KW-1185">Reference proteome</keyword>
<evidence type="ECO:0000313" key="13">
    <source>
        <dbReference type="EMBL" id="KAK2591239.1"/>
    </source>
</evidence>
<evidence type="ECO:0008006" key="15">
    <source>
        <dbReference type="Google" id="ProtNLM"/>
    </source>
</evidence>
<dbReference type="GO" id="GO:0020037">
    <property type="term" value="F:heme binding"/>
    <property type="evidence" value="ECO:0007669"/>
    <property type="project" value="InterPro"/>
</dbReference>
<evidence type="ECO:0000313" key="14">
    <source>
        <dbReference type="Proteomes" id="UP001251528"/>
    </source>
</evidence>
<dbReference type="InterPro" id="IPR001128">
    <property type="entry name" value="Cyt_P450"/>
</dbReference>
<comment type="cofactor">
    <cofactor evidence="1">
        <name>heme</name>
        <dbReference type="ChEBI" id="CHEBI:30413"/>
    </cofactor>
</comment>
<keyword evidence="11" id="KW-0503">Monooxygenase</keyword>
<comment type="subcellular location">
    <subcellularLocation>
        <location evidence="2">Membrane</location>
    </subcellularLocation>
</comment>
<keyword evidence="5" id="KW-0349">Heme</keyword>
<dbReference type="GO" id="GO:0016705">
    <property type="term" value="F:oxidoreductase activity, acting on paired donors, with incorporation or reduction of molecular oxygen"/>
    <property type="evidence" value="ECO:0007669"/>
    <property type="project" value="InterPro"/>
</dbReference>
<dbReference type="SUPFAM" id="SSF48264">
    <property type="entry name" value="Cytochrome P450"/>
    <property type="match status" value="1"/>
</dbReference>